<name>A0A9D1LSY3_9FIRM</name>
<dbReference type="Proteomes" id="UP000824123">
    <property type="component" value="Unassembled WGS sequence"/>
</dbReference>
<feature type="transmembrane region" description="Helical" evidence="1">
    <location>
        <begin position="20"/>
        <end position="40"/>
    </location>
</feature>
<dbReference type="PANTHER" id="PTHR36832:SF2">
    <property type="entry name" value="INTEGRAL MEMBRANE PROTEIN"/>
    <property type="match status" value="1"/>
</dbReference>
<feature type="transmembrane region" description="Helical" evidence="1">
    <location>
        <begin position="146"/>
        <end position="169"/>
    </location>
</feature>
<dbReference type="Pfam" id="PF06182">
    <property type="entry name" value="ABC2_membrane_6"/>
    <property type="match status" value="1"/>
</dbReference>
<keyword evidence="1" id="KW-1133">Transmembrane helix</keyword>
<keyword evidence="1" id="KW-0812">Transmembrane</keyword>
<reference evidence="2" key="2">
    <citation type="journal article" date="2021" name="PeerJ">
        <title>Extensive microbial diversity within the chicken gut microbiome revealed by metagenomics and culture.</title>
        <authorList>
            <person name="Gilroy R."/>
            <person name="Ravi A."/>
            <person name="Getino M."/>
            <person name="Pursley I."/>
            <person name="Horton D.L."/>
            <person name="Alikhan N.F."/>
            <person name="Baker D."/>
            <person name="Gharbi K."/>
            <person name="Hall N."/>
            <person name="Watson M."/>
            <person name="Adriaenssens E.M."/>
            <person name="Foster-Nyarko E."/>
            <person name="Jarju S."/>
            <person name="Secka A."/>
            <person name="Antonio M."/>
            <person name="Oren A."/>
            <person name="Chaudhuri R.R."/>
            <person name="La Ragione R."/>
            <person name="Hildebrand F."/>
            <person name="Pallen M.J."/>
        </authorList>
    </citation>
    <scope>NUCLEOTIDE SEQUENCE</scope>
    <source>
        <strain evidence="2">ChiSxjej2B14-8506</strain>
    </source>
</reference>
<proteinExistence type="predicted"/>
<dbReference type="InterPro" id="IPR010390">
    <property type="entry name" value="ABC-2_transporter-like"/>
</dbReference>
<dbReference type="PANTHER" id="PTHR36832">
    <property type="entry name" value="SLR1174 PROTEIN-RELATED"/>
    <property type="match status" value="1"/>
</dbReference>
<reference evidence="2" key="1">
    <citation type="submission" date="2020-10" db="EMBL/GenBank/DDBJ databases">
        <authorList>
            <person name="Gilroy R."/>
        </authorList>
    </citation>
    <scope>NUCLEOTIDE SEQUENCE</scope>
    <source>
        <strain evidence="2">ChiSxjej2B14-8506</strain>
    </source>
</reference>
<feature type="transmembrane region" description="Helical" evidence="1">
    <location>
        <begin position="60"/>
        <end position="77"/>
    </location>
</feature>
<dbReference type="EMBL" id="DVNK01000057">
    <property type="protein sequence ID" value="HIU47488.1"/>
    <property type="molecule type" value="Genomic_DNA"/>
</dbReference>
<feature type="transmembrane region" description="Helical" evidence="1">
    <location>
        <begin position="233"/>
        <end position="255"/>
    </location>
</feature>
<feature type="transmembrane region" description="Helical" evidence="1">
    <location>
        <begin position="116"/>
        <end position="134"/>
    </location>
</feature>
<organism evidence="2 3">
    <name type="scientific">Candidatus Fimadaptatus faecigallinarum</name>
    <dbReference type="NCBI Taxonomy" id="2840814"/>
    <lineage>
        <taxon>Bacteria</taxon>
        <taxon>Bacillati</taxon>
        <taxon>Bacillota</taxon>
        <taxon>Clostridia</taxon>
        <taxon>Eubacteriales</taxon>
        <taxon>Candidatus Fimadaptatus</taxon>
    </lineage>
</organism>
<evidence type="ECO:0000313" key="3">
    <source>
        <dbReference type="Proteomes" id="UP000824123"/>
    </source>
</evidence>
<accession>A0A9D1LSY3</accession>
<evidence type="ECO:0000256" key="1">
    <source>
        <dbReference type="SAM" id="Phobius"/>
    </source>
</evidence>
<sequence length="267" mass="30088">MKKYMSIFRIKFLNGLQYRVAALAGLATQFAWGGLLVLLYKAFYETDPSRFPMTMQQTASYIWLQQAFLTLFASWYTDDSIFDCITDGSVAYELTRPVNLYSMWFARNVGMRLARAVLRCFPVLIFAMLLPAPYGLTLPKLDAQTVGFLVSGALTLHIVVAYTMLSYVVTFWTMSARGVRVMFQTWCSIFAGELIPIPFLPSAVRRIVELSPFAFMQDTPLRIYSGSIAGADIAYHMLGQVIWLGILVGLGLYLMRRALRRVVAQGG</sequence>
<dbReference type="AlphaFoldDB" id="A0A9D1LSY3"/>
<feature type="transmembrane region" description="Helical" evidence="1">
    <location>
        <begin position="181"/>
        <end position="200"/>
    </location>
</feature>
<keyword evidence="1" id="KW-0472">Membrane</keyword>
<protein>
    <submittedName>
        <fullName evidence="2">ABC-2 family transporter protein</fullName>
    </submittedName>
</protein>
<evidence type="ECO:0000313" key="2">
    <source>
        <dbReference type="EMBL" id="HIU47488.1"/>
    </source>
</evidence>
<comment type="caution">
    <text evidence="2">The sequence shown here is derived from an EMBL/GenBank/DDBJ whole genome shotgun (WGS) entry which is preliminary data.</text>
</comment>
<gene>
    <name evidence="2" type="ORF">IAC59_09580</name>
</gene>